<evidence type="ECO:0000256" key="5">
    <source>
        <dbReference type="SAM" id="MobiDB-lite"/>
    </source>
</evidence>
<dbReference type="SMART" id="SM00490">
    <property type="entry name" value="HELICc"/>
    <property type="match status" value="1"/>
</dbReference>
<organism evidence="8 9">
    <name type="scientific">Desulfovibrio legallii</name>
    <dbReference type="NCBI Taxonomy" id="571438"/>
    <lineage>
        <taxon>Bacteria</taxon>
        <taxon>Pseudomonadati</taxon>
        <taxon>Thermodesulfobacteriota</taxon>
        <taxon>Desulfovibrionia</taxon>
        <taxon>Desulfovibrionales</taxon>
        <taxon>Desulfovibrionaceae</taxon>
        <taxon>Desulfovibrio</taxon>
    </lineage>
</organism>
<evidence type="ECO:0000256" key="4">
    <source>
        <dbReference type="ARBA" id="ARBA00022840"/>
    </source>
</evidence>
<dbReference type="AlphaFoldDB" id="A0A1G7PJ91"/>
<dbReference type="GO" id="GO:0016787">
    <property type="term" value="F:hydrolase activity"/>
    <property type="evidence" value="ECO:0007669"/>
    <property type="project" value="UniProtKB-KW"/>
</dbReference>
<feature type="region of interest" description="Disordered" evidence="5">
    <location>
        <begin position="853"/>
        <end position="877"/>
    </location>
</feature>
<keyword evidence="4" id="KW-0067">ATP-binding</keyword>
<dbReference type="SUPFAM" id="SSF52540">
    <property type="entry name" value="P-loop containing nucleoside triphosphate hydrolases"/>
    <property type="match status" value="2"/>
</dbReference>
<dbReference type="Gene3D" id="1.20.120.1080">
    <property type="match status" value="1"/>
</dbReference>
<feature type="domain" description="Helicase C-terminal" evidence="7">
    <location>
        <begin position="227"/>
        <end position="393"/>
    </location>
</feature>
<dbReference type="CDD" id="cd17990">
    <property type="entry name" value="DEXHc_HrpB"/>
    <property type="match status" value="1"/>
</dbReference>
<dbReference type="InterPro" id="IPR001650">
    <property type="entry name" value="Helicase_C-like"/>
</dbReference>
<dbReference type="PANTHER" id="PTHR43519:SF1">
    <property type="entry name" value="ATP-DEPENDENT RNA HELICASE HRPB"/>
    <property type="match status" value="1"/>
</dbReference>
<protein>
    <submittedName>
        <fullName evidence="8">ATP-dependent helicase HrpB</fullName>
    </submittedName>
</protein>
<dbReference type="InterPro" id="IPR013689">
    <property type="entry name" value="RNA_helicase_ATP-dep_HrpB_C"/>
</dbReference>
<dbReference type="OrthoDB" id="9805617at2"/>
<keyword evidence="9" id="KW-1185">Reference proteome</keyword>
<dbReference type="PROSITE" id="PS51192">
    <property type="entry name" value="HELICASE_ATP_BIND_1"/>
    <property type="match status" value="1"/>
</dbReference>
<keyword evidence="3 8" id="KW-0347">Helicase</keyword>
<reference evidence="9" key="1">
    <citation type="submission" date="2016-10" db="EMBL/GenBank/DDBJ databases">
        <authorList>
            <person name="Varghese N."/>
            <person name="Submissions S."/>
        </authorList>
    </citation>
    <scope>NUCLEOTIDE SEQUENCE [LARGE SCALE GENOMIC DNA]</scope>
    <source>
        <strain evidence="9">KHC7</strain>
    </source>
</reference>
<dbReference type="EMBL" id="FNBX01000016">
    <property type="protein sequence ID" value="SDF86184.1"/>
    <property type="molecule type" value="Genomic_DNA"/>
</dbReference>
<evidence type="ECO:0000313" key="8">
    <source>
        <dbReference type="EMBL" id="SDF86184.1"/>
    </source>
</evidence>
<accession>A0A1G7PJ91</accession>
<evidence type="ECO:0000256" key="3">
    <source>
        <dbReference type="ARBA" id="ARBA00022806"/>
    </source>
</evidence>
<dbReference type="GO" id="GO:0003676">
    <property type="term" value="F:nucleic acid binding"/>
    <property type="evidence" value="ECO:0007669"/>
    <property type="project" value="InterPro"/>
</dbReference>
<dbReference type="InterPro" id="IPR027417">
    <property type="entry name" value="P-loop_NTPase"/>
</dbReference>
<dbReference type="GO" id="GO:0004386">
    <property type="term" value="F:helicase activity"/>
    <property type="evidence" value="ECO:0007669"/>
    <property type="project" value="UniProtKB-KW"/>
</dbReference>
<dbReference type="Pfam" id="PF04408">
    <property type="entry name" value="WHD_HA2"/>
    <property type="match status" value="1"/>
</dbReference>
<dbReference type="InterPro" id="IPR011545">
    <property type="entry name" value="DEAD/DEAH_box_helicase_dom"/>
</dbReference>
<dbReference type="InterPro" id="IPR048333">
    <property type="entry name" value="HA2_WH"/>
</dbReference>
<dbReference type="SMART" id="SM00487">
    <property type="entry name" value="DEXDc"/>
    <property type="match status" value="1"/>
</dbReference>
<dbReference type="Pfam" id="PF00271">
    <property type="entry name" value="Helicase_C"/>
    <property type="match status" value="1"/>
</dbReference>
<evidence type="ECO:0000256" key="2">
    <source>
        <dbReference type="ARBA" id="ARBA00022801"/>
    </source>
</evidence>
<dbReference type="InterPro" id="IPR014001">
    <property type="entry name" value="Helicase_ATP-bd"/>
</dbReference>
<dbReference type="FunFam" id="3.40.50.300:FF:002125">
    <property type="entry name" value="ATP-dependent helicase HrpB"/>
    <property type="match status" value="1"/>
</dbReference>
<dbReference type="InterPro" id="IPR049614">
    <property type="entry name" value="HrpB_DEXH"/>
</dbReference>
<dbReference type="Pfam" id="PF00270">
    <property type="entry name" value="DEAD"/>
    <property type="match status" value="1"/>
</dbReference>
<dbReference type="SMART" id="SM00847">
    <property type="entry name" value="HA2"/>
    <property type="match status" value="1"/>
</dbReference>
<dbReference type="Proteomes" id="UP000199355">
    <property type="component" value="Unassembled WGS sequence"/>
</dbReference>
<proteinExistence type="predicted"/>
<evidence type="ECO:0000259" key="7">
    <source>
        <dbReference type="PROSITE" id="PS51194"/>
    </source>
</evidence>
<dbReference type="PIRSF" id="PIRSF005496">
    <property type="entry name" value="ATP_hel_hrpB"/>
    <property type="match status" value="1"/>
</dbReference>
<dbReference type="RefSeq" id="WP_092154628.1">
    <property type="nucleotide sequence ID" value="NZ_FNBX01000016.1"/>
</dbReference>
<feature type="domain" description="Helicase ATP-binding" evidence="6">
    <location>
        <begin position="26"/>
        <end position="194"/>
    </location>
</feature>
<dbReference type="Gene3D" id="3.40.50.300">
    <property type="entry name" value="P-loop containing nucleotide triphosphate hydrolases"/>
    <property type="match status" value="2"/>
</dbReference>
<dbReference type="PANTHER" id="PTHR43519">
    <property type="entry name" value="ATP-DEPENDENT RNA HELICASE HRPB"/>
    <property type="match status" value="1"/>
</dbReference>
<dbReference type="GO" id="GO:0005524">
    <property type="term" value="F:ATP binding"/>
    <property type="evidence" value="ECO:0007669"/>
    <property type="project" value="UniProtKB-KW"/>
</dbReference>
<dbReference type="STRING" id="571438.SAMN05192586_11630"/>
<dbReference type="PROSITE" id="PS51194">
    <property type="entry name" value="HELICASE_CTER"/>
    <property type="match status" value="1"/>
</dbReference>
<name>A0A1G7PJ91_9BACT</name>
<keyword evidence="2" id="KW-0378">Hydrolase</keyword>
<dbReference type="NCBIfam" id="TIGR01970">
    <property type="entry name" value="DEAH_box_HrpB"/>
    <property type="match status" value="1"/>
</dbReference>
<keyword evidence="1" id="KW-0547">Nucleotide-binding</keyword>
<evidence type="ECO:0000313" key="9">
    <source>
        <dbReference type="Proteomes" id="UP000199355"/>
    </source>
</evidence>
<evidence type="ECO:0000259" key="6">
    <source>
        <dbReference type="PROSITE" id="PS51192"/>
    </source>
</evidence>
<dbReference type="Pfam" id="PF08482">
    <property type="entry name" value="HrpB_C"/>
    <property type="match status" value="1"/>
</dbReference>
<evidence type="ECO:0000256" key="1">
    <source>
        <dbReference type="ARBA" id="ARBA00022741"/>
    </source>
</evidence>
<sequence>MIIPAPAQPPIALPPCPLDAVRPEVTRTLAQGGNLVLQAEPGAGKSTRLPLWLLSAPWLHPERGGGRILLLEPRRVAARALARYLARALGEELGRTVGLRMRDETRVSRATRLEVLTEGVLTRLLQDDPQLSGTACVIFDEFHERSLTADTGLALCLESQAALRPDLRLAVMSATLDAAPVAALLGGCPVISCPGRAFPVSIRYLPPRAEAGRFPGGAPLLWRHAATVIAGLCRTEPGGLLAFLPGAGEIRQVAQLLEGRLPPEVDLHPLYGNLPPQAQDAALAPPPPGRRKVVLATAIAETSLTIDGVRMVVDCGLARQARFDPASGLTRLTTERVSLAGAVQRAGRAGRTEPGLCCRLWDAAEDRGLRPAARPEILEADLSGLTLQLAVWGADPAALPWLDPPSTASVAVARQALQRLGALDAQHRATPLGRRMAALPLEPRPAKMLLDAQAQGHGPLACCLAALLEERAPGAAAGYGADLGRRLDRLCRSDRPADSPAGRCNGGNGVQAPLRRQARRLAAMIGLEGDIFALAAADHKAAGTVLAQGWPELIAQRQNREENTAGGPCPGVTYRLRCGRAARLPATDGLSRSPFLAVAEVDGAAPHGRIRLAAPLEPEDLEARFGQEMRTEDLVQISSEGQITARRQTRLDALLLRDAPLPHPAPEQCAAALCAHLRQCGLNALPWDDAARQWQARVTLLRGLEGEPWPDVSDAALLQSLELWLAPALAGCTALADLTAAAFTAALHGLLPKHMARRLAQAAPPHWRVPSGALRPIVYGEEGGPRLAAKLQEFFGCTATPAIADGRVPLTLHLNSPAGRPLQITRDLPHFWRHGYPAVRAEMRGRYPRHPWPEDPAAAEATSLSAKRLAARHDKKR</sequence>
<dbReference type="InterPro" id="IPR007502">
    <property type="entry name" value="Helicase-assoc_dom"/>
</dbReference>
<dbReference type="InterPro" id="IPR010225">
    <property type="entry name" value="HrpB"/>
</dbReference>
<dbReference type="CDD" id="cd18791">
    <property type="entry name" value="SF2_C_RHA"/>
    <property type="match status" value="1"/>
</dbReference>
<gene>
    <name evidence="8" type="ORF">SAMN05192586_11630</name>
</gene>